<dbReference type="Proteomes" id="UP000026915">
    <property type="component" value="Chromosome 1"/>
</dbReference>
<reference evidence="1 2" key="1">
    <citation type="journal article" date="2013" name="Genome Biol.">
        <title>The genome sequence of the most widely cultivated cacao type and its use to identify candidate genes regulating pod color.</title>
        <authorList>
            <person name="Motamayor J.C."/>
            <person name="Mockaitis K."/>
            <person name="Schmutz J."/>
            <person name="Haiminen N."/>
            <person name="Iii D.L."/>
            <person name="Cornejo O."/>
            <person name="Findley S.D."/>
            <person name="Zheng P."/>
            <person name="Utro F."/>
            <person name="Royaert S."/>
            <person name="Saski C."/>
            <person name="Jenkins J."/>
            <person name="Podicheti R."/>
            <person name="Zhao M."/>
            <person name="Scheffler B.E."/>
            <person name="Stack J.C."/>
            <person name="Feltus F.A."/>
            <person name="Mustiga G.M."/>
            <person name="Amores F."/>
            <person name="Phillips W."/>
            <person name="Marelli J.P."/>
            <person name="May G.D."/>
            <person name="Shapiro H."/>
            <person name="Ma J."/>
            <person name="Bustamante C.D."/>
            <person name="Schnell R.J."/>
            <person name="Main D."/>
            <person name="Gilbert D."/>
            <person name="Parida L."/>
            <person name="Kuhn D.N."/>
        </authorList>
    </citation>
    <scope>NUCLEOTIDE SEQUENCE [LARGE SCALE GENOMIC DNA]</scope>
    <source>
        <strain evidence="2">cv. Matina 1-6</strain>
    </source>
</reference>
<dbReference type="EMBL" id="CM001879">
    <property type="protein sequence ID" value="EOX96610.1"/>
    <property type="molecule type" value="Genomic_DNA"/>
</dbReference>
<keyword evidence="2" id="KW-1185">Reference proteome</keyword>
<feature type="non-terminal residue" evidence="1">
    <location>
        <position position="1"/>
    </location>
</feature>
<dbReference type="HOGENOM" id="CLU_2985255_0_0_1"/>
<organism evidence="1 2">
    <name type="scientific">Theobroma cacao</name>
    <name type="common">Cacao</name>
    <name type="synonym">Cocoa</name>
    <dbReference type="NCBI Taxonomy" id="3641"/>
    <lineage>
        <taxon>Eukaryota</taxon>
        <taxon>Viridiplantae</taxon>
        <taxon>Streptophyta</taxon>
        <taxon>Embryophyta</taxon>
        <taxon>Tracheophyta</taxon>
        <taxon>Spermatophyta</taxon>
        <taxon>Magnoliopsida</taxon>
        <taxon>eudicotyledons</taxon>
        <taxon>Gunneridae</taxon>
        <taxon>Pentapetalae</taxon>
        <taxon>rosids</taxon>
        <taxon>malvids</taxon>
        <taxon>Malvales</taxon>
        <taxon>Malvaceae</taxon>
        <taxon>Byttnerioideae</taxon>
        <taxon>Theobroma</taxon>
    </lineage>
</organism>
<dbReference type="InParanoid" id="A0A061DV69"/>
<sequence>GYQGRSSKIWSSTGKSFQGSIIFLAFFSDLDCRHKSIDAAINHYGIISKLRYSPRTIL</sequence>
<proteinExistence type="predicted"/>
<gene>
    <name evidence="1" type="ORF">TCM_005827</name>
</gene>
<dbReference type="Gramene" id="EOX96610">
    <property type="protein sequence ID" value="EOX96610"/>
    <property type="gene ID" value="TCM_005827"/>
</dbReference>
<feature type="non-terminal residue" evidence="1">
    <location>
        <position position="58"/>
    </location>
</feature>
<accession>A0A061DV69</accession>
<evidence type="ECO:0000313" key="2">
    <source>
        <dbReference type="Proteomes" id="UP000026915"/>
    </source>
</evidence>
<evidence type="ECO:0000313" key="1">
    <source>
        <dbReference type="EMBL" id="EOX96610.1"/>
    </source>
</evidence>
<protein>
    <submittedName>
        <fullName evidence="1">Uncharacterized protein isoform 2</fullName>
    </submittedName>
</protein>
<dbReference type="AlphaFoldDB" id="A0A061DV69"/>
<name>A0A061DV69_THECC</name>